<dbReference type="SUPFAM" id="SSF63411">
    <property type="entry name" value="LuxS/MPP-like metallohydrolase"/>
    <property type="match status" value="2"/>
</dbReference>
<protein>
    <submittedName>
        <fullName evidence="2">Predicted Zn-dependent peptidase</fullName>
    </submittedName>
</protein>
<dbReference type="EMBL" id="FUYR01000001">
    <property type="protein sequence ID" value="SKB43040.1"/>
    <property type="molecule type" value="Genomic_DNA"/>
</dbReference>
<dbReference type="AlphaFoldDB" id="A0A1T5B7T9"/>
<organism evidence="2 3">
    <name type="scientific">Daejeonella lutea</name>
    <dbReference type="NCBI Taxonomy" id="572036"/>
    <lineage>
        <taxon>Bacteria</taxon>
        <taxon>Pseudomonadati</taxon>
        <taxon>Bacteroidota</taxon>
        <taxon>Sphingobacteriia</taxon>
        <taxon>Sphingobacteriales</taxon>
        <taxon>Sphingobacteriaceae</taxon>
        <taxon>Daejeonella</taxon>
    </lineage>
</organism>
<dbReference type="InterPro" id="IPR007863">
    <property type="entry name" value="Peptidase_M16_C"/>
</dbReference>
<dbReference type="RefSeq" id="WP_079701863.1">
    <property type="nucleotide sequence ID" value="NZ_FUYR01000001.1"/>
</dbReference>
<dbReference type="Pfam" id="PF05193">
    <property type="entry name" value="Peptidase_M16_C"/>
    <property type="match status" value="1"/>
</dbReference>
<feature type="domain" description="Peptidase M16 C-terminal" evidence="1">
    <location>
        <begin position="180"/>
        <end position="355"/>
    </location>
</feature>
<name>A0A1T5B7T9_9SPHI</name>
<dbReference type="STRING" id="572036.SAMN05661099_1380"/>
<evidence type="ECO:0000313" key="2">
    <source>
        <dbReference type="EMBL" id="SKB43040.1"/>
    </source>
</evidence>
<dbReference type="Gene3D" id="3.30.830.10">
    <property type="entry name" value="Metalloenzyme, LuxS/M16 peptidase-like"/>
    <property type="match status" value="2"/>
</dbReference>
<reference evidence="3" key="1">
    <citation type="submission" date="2017-02" db="EMBL/GenBank/DDBJ databases">
        <authorList>
            <person name="Varghese N."/>
            <person name="Submissions S."/>
        </authorList>
    </citation>
    <scope>NUCLEOTIDE SEQUENCE [LARGE SCALE GENOMIC DNA]</scope>
    <source>
        <strain evidence="3">DSM 22385</strain>
    </source>
</reference>
<evidence type="ECO:0000313" key="3">
    <source>
        <dbReference type="Proteomes" id="UP000189981"/>
    </source>
</evidence>
<gene>
    <name evidence="2" type="ORF">SAMN05661099_1380</name>
</gene>
<proteinExistence type="predicted"/>
<dbReference type="GO" id="GO:0046872">
    <property type="term" value="F:metal ion binding"/>
    <property type="evidence" value="ECO:0007669"/>
    <property type="project" value="InterPro"/>
</dbReference>
<dbReference type="InterPro" id="IPR050361">
    <property type="entry name" value="MPP/UQCRC_Complex"/>
</dbReference>
<dbReference type="Proteomes" id="UP000189981">
    <property type="component" value="Unassembled WGS sequence"/>
</dbReference>
<sequence length="425" mass="47343">MIDRTVAPSFGQVENIELLKARPIVLGNGLKVFSIAGGEQDLVRIEFIFENIAYTALKPLQAYATNTMLNDGTSELSSSEIADKIDYYGAFLQTDFSNDQSSVTLYSLNKHLSATLPIVKAVISDSIFPQVELDTFIRNQKQKLSVNLEKNDFLSRKIFNSVLFGNTLYGYDTRAEDYDKLTRDQLQEYFSMAYQPENCTVVISGKVTDAALTLIDQLFGASWKGGKVISPNSFNFYRGSGQEHYVEKPEALQSAIRLGKVSINRAHSDFPGFQVLNTILGGYFGSRLMANIREDKGYTYGIGSALVSMKNAGYFFIASEVGAEVCSSAIDEIHKEIEILKTQEVSGQELGLVRNYMLGSMLGGLENAMSHADKFKNIYFSGLGYDYYQNYIKTVKTITPQELLALAKKYLDWAELEKVIVGKKS</sequence>
<keyword evidence="3" id="KW-1185">Reference proteome</keyword>
<accession>A0A1T5B7T9</accession>
<evidence type="ECO:0000259" key="1">
    <source>
        <dbReference type="Pfam" id="PF05193"/>
    </source>
</evidence>
<dbReference type="PANTHER" id="PTHR11851:SF224">
    <property type="entry name" value="PROCESSING PROTEASE"/>
    <property type="match status" value="1"/>
</dbReference>
<dbReference type="PANTHER" id="PTHR11851">
    <property type="entry name" value="METALLOPROTEASE"/>
    <property type="match status" value="1"/>
</dbReference>
<dbReference type="InterPro" id="IPR011249">
    <property type="entry name" value="Metalloenz_LuxS/M16"/>
</dbReference>
<dbReference type="OrthoDB" id="9811314at2"/>